<dbReference type="Gene3D" id="3.30.300.30">
    <property type="match status" value="1"/>
</dbReference>
<keyword evidence="2" id="KW-1185">Reference proteome</keyword>
<dbReference type="InterPro" id="IPR050237">
    <property type="entry name" value="ATP-dep_AMP-bd_enzyme"/>
</dbReference>
<gene>
    <name evidence="1" type="ORF">IMCC3088_1318</name>
</gene>
<name>F3L1H8_9GAMM</name>
<dbReference type="Proteomes" id="UP000005615">
    <property type="component" value="Unassembled WGS sequence"/>
</dbReference>
<evidence type="ECO:0000313" key="2">
    <source>
        <dbReference type="Proteomes" id="UP000005615"/>
    </source>
</evidence>
<dbReference type="NCBIfam" id="NF005714">
    <property type="entry name" value="PRK07529.1"/>
    <property type="match status" value="1"/>
</dbReference>
<dbReference type="PANTHER" id="PTHR43767">
    <property type="entry name" value="LONG-CHAIN-FATTY-ACID--COA LIGASE"/>
    <property type="match status" value="1"/>
</dbReference>
<dbReference type="OrthoDB" id="9803968at2"/>
<protein>
    <submittedName>
        <fullName evidence="1">Long-chain-fatty-acid--CoA ligase</fullName>
    </submittedName>
</protein>
<dbReference type="Pfam" id="PF00501">
    <property type="entry name" value="AMP-binding"/>
    <property type="match status" value="1"/>
</dbReference>
<keyword evidence="1" id="KW-0436">Ligase</keyword>
<dbReference type="eggNOG" id="COG0318">
    <property type="taxonomic scope" value="Bacteria"/>
</dbReference>
<proteinExistence type="predicted"/>
<dbReference type="InterPro" id="IPR020845">
    <property type="entry name" value="AMP-binding_CS"/>
</dbReference>
<dbReference type="PANTHER" id="PTHR43767:SF1">
    <property type="entry name" value="NONRIBOSOMAL PEPTIDE SYNTHASE PES1 (EUROFUNG)-RELATED"/>
    <property type="match status" value="1"/>
</dbReference>
<dbReference type="Pfam" id="PF13193">
    <property type="entry name" value="AMP-binding_C"/>
    <property type="match status" value="1"/>
</dbReference>
<dbReference type="STRING" id="2518989.IMCC3088_1318"/>
<reference evidence="1 2" key="1">
    <citation type="journal article" date="2011" name="J. Bacteriol.">
        <title>Genome sequence of strain IMCC3088, a proteorhodopsin-containing marine bacterium belonging to the OM60/NOR5 clade.</title>
        <authorList>
            <person name="Jang Y."/>
            <person name="Oh H.M."/>
            <person name="Kang I."/>
            <person name="Lee K."/>
            <person name="Yang S.J."/>
            <person name="Cho J.C."/>
        </authorList>
    </citation>
    <scope>NUCLEOTIDE SEQUENCE [LARGE SCALE GENOMIC DNA]</scope>
    <source>
        <strain evidence="1 2">IMCC3088</strain>
    </source>
</reference>
<organism evidence="1 2">
    <name type="scientific">Aequoribacter fuscus</name>
    <dbReference type="NCBI Taxonomy" id="2518989"/>
    <lineage>
        <taxon>Bacteria</taxon>
        <taxon>Pseudomonadati</taxon>
        <taxon>Pseudomonadota</taxon>
        <taxon>Gammaproteobacteria</taxon>
        <taxon>Cellvibrionales</taxon>
        <taxon>Halieaceae</taxon>
        <taxon>Aequoribacter</taxon>
    </lineage>
</organism>
<dbReference type="Gene3D" id="3.40.50.12780">
    <property type="entry name" value="N-terminal domain of ligase-like"/>
    <property type="match status" value="1"/>
</dbReference>
<dbReference type="SUPFAM" id="SSF56801">
    <property type="entry name" value="Acetyl-CoA synthetase-like"/>
    <property type="match status" value="1"/>
</dbReference>
<dbReference type="InterPro" id="IPR000873">
    <property type="entry name" value="AMP-dep_synth/lig_dom"/>
</dbReference>
<dbReference type="AlphaFoldDB" id="F3L1H8"/>
<dbReference type="InterPro" id="IPR042099">
    <property type="entry name" value="ANL_N_sf"/>
</dbReference>
<accession>F3L1H8</accession>
<dbReference type="EMBL" id="AEIG01000032">
    <property type="protein sequence ID" value="EGG29829.1"/>
    <property type="molecule type" value="Genomic_DNA"/>
</dbReference>
<sequence length="643" mass="69303">MSITDLASIEALERQNPNPFEHLTSTYQMIADGAALNPNNTALSFFISADTYATPSTWTYSEWLQDITRAANCFRRLGIGRGDVIAYVLPNLPETHLCIWGGETAGIVFAVNSLLEGDSMRQLLENAKTQWIVTLAPTPNPEIWDRVEEALSLWSNASTKPKGVLAIDPLRHLPGAPQGTARVERSAGLPDSIAGLPVLDFHQELAKESGQALDFEPPQAQDIASYFCTGGTTGLPKIARHTHRNETANVLQLAAMAPKLMQPGKTLFTCLPLFHVNAQLGTGLAVFACGAHSLLAPPAGYRTPGLMENFWAICAHHQVASFSGVPTAFAGLLQASTQSHDLSSLMYAICGAAPMPVELLNKFEAATGMKVLEGYGLTESTTVASICPADGEQRVGSIGIRIPWEQLKTAVLDDRGAYVRDANTDEIGVIILKGPNKFAGYLDEAQNTGAWVTIPDDPETWLNTGDLGRIDADGYIWLTGRKKELIIRGGHNIDPKMIEEALAAHPAVALSAAVGRPDKHAGEVPVAYVQVSEGATVSAEELLTDLTARLSERAAIPKDVIIIDALPLTAVGKTFKPALVMREIEYVVRNEATQLGIDLNAVVVEQDNKLGIVAHITLPSDKHQMLEETLALYTFKTRLQSSD</sequence>
<dbReference type="GO" id="GO:0016878">
    <property type="term" value="F:acid-thiol ligase activity"/>
    <property type="evidence" value="ECO:0007669"/>
    <property type="project" value="UniProtKB-ARBA"/>
</dbReference>
<dbReference type="InterPro" id="IPR025110">
    <property type="entry name" value="AMP-bd_C"/>
</dbReference>
<dbReference type="RefSeq" id="WP_009575580.1">
    <property type="nucleotide sequence ID" value="NZ_AEIG01000032.1"/>
</dbReference>
<evidence type="ECO:0000313" key="1">
    <source>
        <dbReference type="EMBL" id="EGG29829.1"/>
    </source>
</evidence>
<dbReference type="PROSITE" id="PS00455">
    <property type="entry name" value="AMP_BINDING"/>
    <property type="match status" value="1"/>
</dbReference>
<dbReference type="InterPro" id="IPR045851">
    <property type="entry name" value="AMP-bd_C_sf"/>
</dbReference>
<comment type="caution">
    <text evidence="1">The sequence shown here is derived from an EMBL/GenBank/DDBJ whole genome shotgun (WGS) entry which is preliminary data.</text>
</comment>